<dbReference type="Proteomes" id="UP000005926">
    <property type="component" value="Unassembled WGS sequence"/>
</dbReference>
<keyword evidence="2" id="KW-1185">Reference proteome</keyword>
<comment type="caution">
    <text evidence="1">The sequence shown here is derived from an EMBL/GenBank/DDBJ whole genome shotgun (WGS) entry which is preliminary data.</text>
</comment>
<dbReference type="EMBL" id="ACKZ01000011">
    <property type="protein sequence ID" value="EEW37820.1"/>
    <property type="molecule type" value="Genomic_DNA"/>
</dbReference>
<name>C8NEW6_9LACT</name>
<protein>
    <submittedName>
        <fullName evidence="1">Uncharacterized protein</fullName>
    </submittedName>
</protein>
<accession>C8NEW6</accession>
<reference evidence="1 2" key="1">
    <citation type="submission" date="2009-08" db="EMBL/GenBank/DDBJ databases">
        <authorList>
            <person name="Muzny D."/>
            <person name="Qin X."/>
            <person name="Deng J."/>
            <person name="Jiang H."/>
            <person name="Liu Y."/>
            <person name="Qu J."/>
            <person name="Song X.-Z."/>
            <person name="Zhang L."/>
            <person name="Thornton R."/>
            <person name="Coyle M."/>
            <person name="Francisco L."/>
            <person name="Jackson L."/>
            <person name="Javaid M."/>
            <person name="Korchina V."/>
            <person name="Kovar C."/>
            <person name="Mata R."/>
            <person name="Mathew T."/>
            <person name="Ngo R."/>
            <person name="Nguyen L."/>
            <person name="Nguyen N."/>
            <person name="Okwuonu G."/>
            <person name="Ongeri F."/>
            <person name="Pham C."/>
            <person name="Simmons D."/>
            <person name="Wilczek-Boney K."/>
            <person name="Hale W."/>
            <person name="Jakkamsetti A."/>
            <person name="Pham P."/>
            <person name="Ruth R."/>
            <person name="San Lucas F."/>
            <person name="Warren J."/>
            <person name="Zhang J."/>
            <person name="Zhao Z."/>
            <person name="Zhou C."/>
            <person name="Zhu D."/>
            <person name="Lee S."/>
            <person name="Bess C."/>
            <person name="Blankenburg K."/>
            <person name="Forbes L."/>
            <person name="Fu Q."/>
            <person name="Gubbala S."/>
            <person name="Hirani K."/>
            <person name="Jayaseelan J.C."/>
            <person name="Lara F."/>
            <person name="Munidasa M."/>
            <person name="Palculict T."/>
            <person name="Patil S."/>
            <person name="Pu L.-L."/>
            <person name="Saada N."/>
            <person name="Tang L."/>
            <person name="Weissenberger G."/>
            <person name="Zhu Y."/>
            <person name="Hemphill L."/>
            <person name="Shang Y."/>
            <person name="Youmans B."/>
            <person name="Ayvaz T."/>
            <person name="Ross M."/>
            <person name="Santibanez J."/>
            <person name="Aqrawi P."/>
            <person name="Gross S."/>
            <person name="Joshi V."/>
            <person name="Fowler G."/>
            <person name="Nazareth L."/>
            <person name="Reid J."/>
            <person name="Worley K."/>
            <person name="Petrosino J."/>
            <person name="Highlander S."/>
            <person name="Gibbs R."/>
        </authorList>
    </citation>
    <scope>NUCLEOTIDE SEQUENCE [LARGE SCALE GENOMIC DNA]</scope>
    <source>
        <strain evidence="1 2">ATCC 49175</strain>
    </source>
</reference>
<evidence type="ECO:0000313" key="1">
    <source>
        <dbReference type="EMBL" id="EEW37820.1"/>
    </source>
</evidence>
<organism evidence="1 2">
    <name type="scientific">Granulicatella adiacens ATCC 49175</name>
    <dbReference type="NCBI Taxonomy" id="638301"/>
    <lineage>
        <taxon>Bacteria</taxon>
        <taxon>Bacillati</taxon>
        <taxon>Bacillota</taxon>
        <taxon>Bacilli</taxon>
        <taxon>Lactobacillales</taxon>
        <taxon>Carnobacteriaceae</taxon>
        <taxon>Granulicatella</taxon>
    </lineage>
</organism>
<dbReference type="STRING" id="638301.HMPREF0444_0461"/>
<dbReference type="HOGENOM" id="CLU_3310475_0_0_9"/>
<dbReference type="AlphaFoldDB" id="C8NEW6"/>
<gene>
    <name evidence="1" type="ORF">HMPREF0444_0461</name>
</gene>
<evidence type="ECO:0000313" key="2">
    <source>
        <dbReference type="Proteomes" id="UP000005926"/>
    </source>
</evidence>
<proteinExistence type="predicted"/>
<sequence>MKTTFFHKKGFKSSELFAKLTNVVIENDYQLEKREHEKS</sequence>